<protein>
    <submittedName>
        <fullName evidence="3 5">Defense protein Hdd11</fullName>
    </submittedName>
</protein>
<dbReference type="EMBL" id="GGMS01010747">
    <property type="protein sequence ID" value="MBY79950.1"/>
    <property type="molecule type" value="Transcribed_RNA"/>
</dbReference>
<feature type="chain" id="PRO_5044579226" evidence="1">
    <location>
        <begin position="24"/>
        <end position="176"/>
    </location>
</feature>
<reference evidence="5" key="2">
    <citation type="submission" date="2025-04" db="UniProtKB">
        <authorList>
            <consortium name="RefSeq"/>
        </authorList>
    </citation>
    <scope>IDENTIFICATION</scope>
    <source>
        <tissue evidence="5">Whole body</tissue>
    </source>
</reference>
<dbReference type="RefSeq" id="XP_025417800.1">
    <property type="nucleotide sequence ID" value="XM_025562015.1"/>
</dbReference>
<dbReference type="Gene3D" id="2.60.40.4060">
    <property type="entry name" value="Reeler domain"/>
    <property type="match status" value="1"/>
</dbReference>
<feature type="domain" description="Reelin" evidence="2">
    <location>
        <begin position="10"/>
        <end position="176"/>
    </location>
</feature>
<dbReference type="InterPro" id="IPR002861">
    <property type="entry name" value="Reeler_dom"/>
</dbReference>
<evidence type="ECO:0000256" key="1">
    <source>
        <dbReference type="SAM" id="SignalP"/>
    </source>
</evidence>
<evidence type="ECO:0000313" key="4">
    <source>
        <dbReference type="Proteomes" id="UP000694846"/>
    </source>
</evidence>
<sequence>MNAKLATLFVSLAVSGYLTFVESYGSGAPTEVCEDMLPQHGAPVQTTPSPYTLTPNRKTVKGGEQITLTLAAKDLSKFKGFMVQARDSTGAPVGSFAPLPVSKGNNEFKGKWKLITCPKGPANNTATHVNPMEKSRVVLTWIAPKNLNKNFNFKYTVAKNGGEYWVGIDTETISVN</sequence>
<dbReference type="PANTHER" id="PTHR45828:SF33">
    <property type="entry name" value="DOMON DOMAIN-CONTAINING PROTEIN"/>
    <property type="match status" value="1"/>
</dbReference>
<dbReference type="Pfam" id="PF02014">
    <property type="entry name" value="Reeler"/>
    <property type="match status" value="1"/>
</dbReference>
<dbReference type="InterPro" id="IPR042307">
    <property type="entry name" value="Reeler_sf"/>
</dbReference>
<name>A0A2S2QQZ3_9HEMI</name>
<keyword evidence="1" id="KW-0732">Signal</keyword>
<reference evidence="3" key="1">
    <citation type="submission" date="2018-04" db="EMBL/GenBank/DDBJ databases">
        <title>Transcriptome assembly of Sipha flava.</title>
        <authorList>
            <person name="Scully E.D."/>
            <person name="Geib S.M."/>
            <person name="Palmer N.A."/>
            <person name="Koch K."/>
            <person name="Bradshaw J."/>
            <person name="Heng-Moss T."/>
            <person name="Sarath G."/>
        </authorList>
    </citation>
    <scope>NUCLEOTIDE SEQUENCE</scope>
</reference>
<organism evidence="3">
    <name type="scientific">Sipha flava</name>
    <name type="common">yellow sugarcane aphid</name>
    <dbReference type="NCBI Taxonomy" id="143950"/>
    <lineage>
        <taxon>Eukaryota</taxon>
        <taxon>Metazoa</taxon>
        <taxon>Ecdysozoa</taxon>
        <taxon>Arthropoda</taxon>
        <taxon>Hexapoda</taxon>
        <taxon>Insecta</taxon>
        <taxon>Pterygota</taxon>
        <taxon>Neoptera</taxon>
        <taxon>Paraneoptera</taxon>
        <taxon>Hemiptera</taxon>
        <taxon>Sternorrhyncha</taxon>
        <taxon>Aphidomorpha</taxon>
        <taxon>Aphidoidea</taxon>
        <taxon>Aphididae</taxon>
        <taxon>Sipha</taxon>
    </lineage>
</organism>
<evidence type="ECO:0000313" key="5">
    <source>
        <dbReference type="RefSeq" id="XP_025417800.1"/>
    </source>
</evidence>
<dbReference type="OrthoDB" id="6418377at2759"/>
<dbReference type="Proteomes" id="UP000694846">
    <property type="component" value="Unplaced"/>
</dbReference>
<accession>A0A2S2QQZ3</accession>
<gene>
    <name evidence="3" type="primary">DFP_1</name>
    <name evidence="5" type="synonym">LOC112688691</name>
    <name evidence="3" type="ORF">g.32168</name>
</gene>
<keyword evidence="4" id="KW-1185">Reference proteome</keyword>
<dbReference type="AlphaFoldDB" id="A0A2S2QQZ3"/>
<dbReference type="PANTHER" id="PTHR45828">
    <property type="entry name" value="CYTOCHROME B561/FERRIC REDUCTASE TRANSMEMBRANE"/>
    <property type="match status" value="1"/>
</dbReference>
<dbReference type="GO" id="GO:0016020">
    <property type="term" value="C:membrane"/>
    <property type="evidence" value="ECO:0007669"/>
    <property type="project" value="TreeGrafter"/>
</dbReference>
<feature type="signal peptide" evidence="1">
    <location>
        <begin position="1"/>
        <end position="23"/>
    </location>
</feature>
<evidence type="ECO:0000259" key="2">
    <source>
        <dbReference type="PROSITE" id="PS51019"/>
    </source>
</evidence>
<dbReference type="PROSITE" id="PS51019">
    <property type="entry name" value="REELIN"/>
    <property type="match status" value="1"/>
</dbReference>
<dbReference type="InterPro" id="IPR051237">
    <property type="entry name" value="Ferric-chelate_Red/DefProt"/>
</dbReference>
<evidence type="ECO:0000313" key="3">
    <source>
        <dbReference type="EMBL" id="MBY79950.1"/>
    </source>
</evidence>
<proteinExistence type="predicted"/>
<dbReference type="CDD" id="cd08544">
    <property type="entry name" value="Reeler"/>
    <property type="match status" value="1"/>
</dbReference>